<evidence type="ECO:0000256" key="1">
    <source>
        <dbReference type="ARBA" id="ARBA00022741"/>
    </source>
</evidence>
<dbReference type="AlphaFoldDB" id="A0A4Q2CZD4"/>
<gene>
    <name evidence="5" type="ORF">EST38_g14551</name>
</gene>
<dbReference type="InterPro" id="IPR027417">
    <property type="entry name" value="P-loop_NTPase"/>
</dbReference>
<evidence type="ECO:0000313" key="5">
    <source>
        <dbReference type="EMBL" id="RXW11304.1"/>
    </source>
</evidence>
<proteinExistence type="predicted"/>
<dbReference type="GO" id="GO:0008094">
    <property type="term" value="F:ATP-dependent activity, acting on DNA"/>
    <property type="evidence" value="ECO:0007669"/>
    <property type="project" value="TreeGrafter"/>
</dbReference>
<dbReference type="InterPro" id="IPR014001">
    <property type="entry name" value="Helicase_ATP-bd"/>
</dbReference>
<name>A0A4Q2CZD4_9AGAR</name>
<dbReference type="SUPFAM" id="SSF52540">
    <property type="entry name" value="P-loop containing nucleoside triphosphate hydrolases"/>
    <property type="match status" value="1"/>
</dbReference>
<dbReference type="InterPro" id="IPR050628">
    <property type="entry name" value="SNF2_RAD54_helicase_TF"/>
</dbReference>
<dbReference type="GO" id="GO:0016787">
    <property type="term" value="F:hydrolase activity"/>
    <property type="evidence" value="ECO:0007669"/>
    <property type="project" value="UniProtKB-KW"/>
</dbReference>
<dbReference type="Pfam" id="PF00176">
    <property type="entry name" value="SNF2-rel_dom"/>
    <property type="match status" value="1"/>
</dbReference>
<reference evidence="5 6" key="1">
    <citation type="submission" date="2019-01" db="EMBL/GenBank/DDBJ databases">
        <title>Draft genome sequence of Psathyrella aberdarensis IHI B618.</title>
        <authorList>
            <person name="Buettner E."/>
            <person name="Kellner H."/>
        </authorList>
    </citation>
    <scope>NUCLEOTIDE SEQUENCE [LARGE SCALE GENOMIC DNA]</scope>
    <source>
        <strain evidence="5 6">IHI B618</strain>
    </source>
</reference>
<dbReference type="OrthoDB" id="3270319at2759"/>
<accession>A0A4Q2CZD4</accession>
<organism evidence="5 6">
    <name type="scientific">Candolleomyces aberdarensis</name>
    <dbReference type="NCBI Taxonomy" id="2316362"/>
    <lineage>
        <taxon>Eukaryota</taxon>
        <taxon>Fungi</taxon>
        <taxon>Dikarya</taxon>
        <taxon>Basidiomycota</taxon>
        <taxon>Agaricomycotina</taxon>
        <taxon>Agaricomycetes</taxon>
        <taxon>Agaricomycetidae</taxon>
        <taxon>Agaricales</taxon>
        <taxon>Agaricineae</taxon>
        <taxon>Psathyrellaceae</taxon>
        <taxon>Candolleomyces</taxon>
    </lineage>
</organism>
<dbReference type="EMBL" id="SDEE01002058">
    <property type="protein sequence ID" value="RXW11304.1"/>
    <property type="molecule type" value="Genomic_DNA"/>
</dbReference>
<dbReference type="InterPro" id="IPR000330">
    <property type="entry name" value="SNF2_N"/>
</dbReference>
<comment type="caution">
    <text evidence="5">The sequence shown here is derived from an EMBL/GenBank/DDBJ whole genome shotgun (WGS) entry which is preliminary data.</text>
</comment>
<sequence>SQFSNVGYILLLDVAESIVYYSRHVSDASQYLMMPYNIQQICLLNSYAATPPILRFRCSVMPSHTPASALVKLYFSLRGSPWNFTRWQEITNVHHGLDPEKDEHLPPGLSRSEITSILSYFDQYDALGTEEEKIKFAYKAKKRGHDPIPGRAFWTSWVNKRYSTDWKINSRISKILSSLGIHPEQIMAETGDTTPPPNASYLPLVIDIIGRDIFGHEALDSHKRLLLRLREPALILAQRTWFLATKRIGARRKRVEKMKDKAESLLSELDKGNITVKGINEAIRAVAAFEKSIAALFNNEHTATLEAFKATLERFIPELPSTSKSAAKRVPKSSVKRKVTTESLSKLATPEEVSQLLAMYDQFFGPESASSEELDAEDHQFVSFGEAVEGADPGVEIEAKMSATQLATNLGFQNGMPFLFNTKRHSGGETAWSQEFEDACKSHLNALEPFSFQWHQLAGVHATLRKVLSPTADSNHCTGILFADDVGLGKTIQASTIMASLTELSVLKQRGLAVPPLARDYPFLKGSLEIPDLPHLVLIPGTLLRQWEHELQCFFKNKSIDLLVYGTGLAEHKEFWKPDGLYHSSNHPASHRIILASQSSLQQDFSHLYTAQCDSRALPWEHPQPNSAYETRLPNTLFGQKYLSIVLDEAQGVRNIGAKHSSALRILEEASVRIVLTATPLQTSTKDISAMGRLTGIPYFTTYEAHSDQVSDNAKLRRAKLDRDEDPSSFTAEDDPVRMVQVEISERMRCLFQDRVIRREADSRNPEGKKLISLPPLNVIHCIVHLTEREKAILEDITLEGLGE</sequence>
<evidence type="ECO:0000313" key="6">
    <source>
        <dbReference type="Proteomes" id="UP000290288"/>
    </source>
</evidence>
<protein>
    <recommendedName>
        <fullName evidence="4">Helicase ATP-binding domain-containing protein</fullName>
    </recommendedName>
</protein>
<keyword evidence="1" id="KW-0547">Nucleotide-binding</keyword>
<dbReference type="InterPro" id="IPR038718">
    <property type="entry name" value="SNF2-like_sf"/>
</dbReference>
<evidence type="ECO:0000256" key="2">
    <source>
        <dbReference type="ARBA" id="ARBA00022801"/>
    </source>
</evidence>
<dbReference type="GO" id="GO:0005524">
    <property type="term" value="F:ATP binding"/>
    <property type="evidence" value="ECO:0007669"/>
    <property type="project" value="UniProtKB-KW"/>
</dbReference>
<dbReference type="GO" id="GO:0005634">
    <property type="term" value="C:nucleus"/>
    <property type="evidence" value="ECO:0007669"/>
    <property type="project" value="TreeGrafter"/>
</dbReference>
<dbReference type="SMART" id="SM00487">
    <property type="entry name" value="DEXDc"/>
    <property type="match status" value="1"/>
</dbReference>
<evidence type="ECO:0000256" key="3">
    <source>
        <dbReference type="ARBA" id="ARBA00022840"/>
    </source>
</evidence>
<dbReference type="STRING" id="2316362.A0A4Q2CZD4"/>
<keyword evidence="6" id="KW-1185">Reference proteome</keyword>
<evidence type="ECO:0000259" key="4">
    <source>
        <dbReference type="SMART" id="SM00487"/>
    </source>
</evidence>
<dbReference type="GO" id="GO:0006281">
    <property type="term" value="P:DNA repair"/>
    <property type="evidence" value="ECO:0007669"/>
    <property type="project" value="TreeGrafter"/>
</dbReference>
<dbReference type="PANTHER" id="PTHR45626">
    <property type="entry name" value="TRANSCRIPTION TERMINATION FACTOR 2-RELATED"/>
    <property type="match status" value="1"/>
</dbReference>
<dbReference type="Proteomes" id="UP000290288">
    <property type="component" value="Unassembled WGS sequence"/>
</dbReference>
<dbReference type="Gene3D" id="3.40.50.10810">
    <property type="entry name" value="Tandem AAA-ATPase domain"/>
    <property type="match status" value="1"/>
</dbReference>
<feature type="non-terminal residue" evidence="5">
    <location>
        <position position="1"/>
    </location>
</feature>
<keyword evidence="3" id="KW-0067">ATP-binding</keyword>
<keyword evidence="2" id="KW-0378">Hydrolase</keyword>
<feature type="domain" description="Helicase ATP-binding" evidence="4">
    <location>
        <begin position="448"/>
        <end position="717"/>
    </location>
</feature>